<keyword evidence="2" id="KW-1185">Reference proteome</keyword>
<sequence>MPICNRDLSLILSAQRALFNRVTKNVKAIYSTIVGDKLTWIVYYDTEPTEDEIELQRIATTEIVCDFPEIMSMD</sequence>
<dbReference type="RefSeq" id="WP_107935177.1">
    <property type="nucleotide sequence ID" value="NZ_CP085009.1"/>
</dbReference>
<proteinExistence type="predicted"/>
<protein>
    <submittedName>
        <fullName evidence="1">Uncharacterized protein</fullName>
    </submittedName>
</protein>
<dbReference type="EMBL" id="QJTJ01000010">
    <property type="protein sequence ID" value="PYF06339.1"/>
    <property type="molecule type" value="Genomic_DNA"/>
</dbReference>
<dbReference type="OrthoDB" id="2736524at2"/>
<reference evidence="1 2" key="1">
    <citation type="submission" date="2018-06" db="EMBL/GenBank/DDBJ databases">
        <title>Genomic Encyclopedia of Archaeal and Bacterial Type Strains, Phase II (KMG-II): from individual species to whole genera.</title>
        <authorList>
            <person name="Goeker M."/>
        </authorList>
    </citation>
    <scope>NUCLEOTIDE SEQUENCE [LARGE SCALE GENOMIC DNA]</scope>
    <source>
        <strain evidence="1 2">KACC 16626</strain>
    </source>
</reference>
<organism evidence="1 2">
    <name type="scientific">Ureibacillus chungkukjangi</name>
    <dbReference type="NCBI Taxonomy" id="1202712"/>
    <lineage>
        <taxon>Bacteria</taxon>
        <taxon>Bacillati</taxon>
        <taxon>Bacillota</taxon>
        <taxon>Bacilli</taxon>
        <taxon>Bacillales</taxon>
        <taxon>Caryophanaceae</taxon>
        <taxon>Ureibacillus</taxon>
    </lineage>
</organism>
<dbReference type="Proteomes" id="UP000247416">
    <property type="component" value="Unassembled WGS sequence"/>
</dbReference>
<dbReference type="AlphaFoldDB" id="A0A318U364"/>
<accession>A0A318U364</accession>
<name>A0A318U364_9BACL</name>
<dbReference type="InterPro" id="IPR058702">
    <property type="entry name" value="MafI2-like"/>
</dbReference>
<gene>
    <name evidence="1" type="ORF">BJ095_11041</name>
</gene>
<evidence type="ECO:0000313" key="2">
    <source>
        <dbReference type="Proteomes" id="UP000247416"/>
    </source>
</evidence>
<evidence type="ECO:0000313" key="1">
    <source>
        <dbReference type="EMBL" id="PYF06339.1"/>
    </source>
</evidence>
<comment type="caution">
    <text evidence="1">The sequence shown here is derived from an EMBL/GenBank/DDBJ whole genome shotgun (WGS) entry which is preliminary data.</text>
</comment>
<dbReference type="Pfam" id="PF26541">
    <property type="entry name" value="MafI2"/>
    <property type="match status" value="1"/>
</dbReference>